<dbReference type="Pfam" id="PF04430">
    <property type="entry name" value="DUF498"/>
    <property type="match status" value="1"/>
</dbReference>
<dbReference type="Gene3D" id="3.40.1230.10">
    <property type="entry name" value="MTH938-like"/>
    <property type="match status" value="1"/>
</dbReference>
<dbReference type="EMBL" id="BMKN01000001">
    <property type="protein sequence ID" value="GGE40186.1"/>
    <property type="molecule type" value="Genomic_DNA"/>
</dbReference>
<dbReference type="InterPro" id="IPR036748">
    <property type="entry name" value="MTH938-like_sf"/>
</dbReference>
<dbReference type="OrthoDB" id="7351393at2"/>
<dbReference type="PANTHER" id="PTHR21192:SF2">
    <property type="entry name" value="NADH DEHYDROGENASE [UBIQUINONE] 1 ALPHA SUBCOMPLEX ASSEMBLY FACTOR 3"/>
    <property type="match status" value="1"/>
</dbReference>
<comment type="caution">
    <text evidence="1">The sequence shown here is derived from an EMBL/GenBank/DDBJ whole genome shotgun (WGS) entry which is preliminary data.</text>
</comment>
<reference evidence="1" key="2">
    <citation type="submission" date="2020-09" db="EMBL/GenBank/DDBJ databases">
        <authorList>
            <person name="Sun Q."/>
            <person name="Zhou Y."/>
        </authorList>
    </citation>
    <scope>NUCLEOTIDE SEQUENCE</scope>
    <source>
        <strain evidence="1">CGMCC 1.16012</strain>
    </source>
</reference>
<gene>
    <name evidence="1" type="ORF">GCM10011517_04880</name>
</gene>
<dbReference type="RefSeq" id="WP_095596595.1">
    <property type="nucleotide sequence ID" value="NZ_BMKN01000001.1"/>
</dbReference>
<evidence type="ECO:0000313" key="2">
    <source>
        <dbReference type="Proteomes" id="UP000606730"/>
    </source>
</evidence>
<dbReference type="InterPro" id="IPR007523">
    <property type="entry name" value="NDUFAF3/AAMDC"/>
</dbReference>
<sequence>MRLNEIDFDDVKPFDGYGPNFFRIGGEVIEGPVLATHAGVNSWGGLEDREALLALADKVDVIFIGMGKEIAHIPADLRKALERAGLGVEVMSSPAAARTYNVLLSEGRRIAAALLTVGE</sequence>
<name>A0A917EHD3_9RHOB</name>
<dbReference type="CDD" id="cd00248">
    <property type="entry name" value="Mth938-like"/>
    <property type="match status" value="1"/>
</dbReference>
<proteinExistence type="predicted"/>
<keyword evidence="2" id="KW-1185">Reference proteome</keyword>
<dbReference type="PANTHER" id="PTHR21192">
    <property type="entry name" value="NUCLEAR PROTEIN E3-3"/>
    <property type="match status" value="1"/>
</dbReference>
<accession>A0A917EHD3</accession>
<reference evidence="1" key="1">
    <citation type="journal article" date="2014" name="Int. J. Syst. Evol. Microbiol.">
        <title>Complete genome sequence of Corynebacterium casei LMG S-19264T (=DSM 44701T), isolated from a smear-ripened cheese.</title>
        <authorList>
            <consortium name="US DOE Joint Genome Institute (JGI-PGF)"/>
            <person name="Walter F."/>
            <person name="Albersmeier A."/>
            <person name="Kalinowski J."/>
            <person name="Ruckert C."/>
        </authorList>
    </citation>
    <scope>NUCLEOTIDE SEQUENCE</scope>
    <source>
        <strain evidence="1">CGMCC 1.16012</strain>
    </source>
</reference>
<evidence type="ECO:0000313" key="1">
    <source>
        <dbReference type="EMBL" id="GGE40186.1"/>
    </source>
</evidence>
<protein>
    <submittedName>
        <fullName evidence="1">Membrane protein</fullName>
    </submittedName>
</protein>
<organism evidence="1 2">
    <name type="scientific">Actibacterium pelagium</name>
    <dbReference type="NCBI Taxonomy" id="2029103"/>
    <lineage>
        <taxon>Bacteria</taxon>
        <taxon>Pseudomonadati</taxon>
        <taxon>Pseudomonadota</taxon>
        <taxon>Alphaproteobacteria</taxon>
        <taxon>Rhodobacterales</taxon>
        <taxon>Roseobacteraceae</taxon>
        <taxon>Actibacterium</taxon>
    </lineage>
</organism>
<dbReference type="Proteomes" id="UP000606730">
    <property type="component" value="Unassembled WGS sequence"/>
</dbReference>
<dbReference type="AlphaFoldDB" id="A0A917EHD3"/>
<dbReference type="SUPFAM" id="SSF64076">
    <property type="entry name" value="MTH938-like"/>
    <property type="match status" value="1"/>
</dbReference>